<feature type="chain" id="PRO_5042095641" description="rhamnogalacturonan endolyase" evidence="11">
    <location>
        <begin position="21"/>
        <end position="673"/>
    </location>
</feature>
<dbReference type="Pfam" id="PF14683">
    <property type="entry name" value="CBM-like"/>
    <property type="match status" value="1"/>
</dbReference>
<keyword evidence="9" id="KW-0119">Carbohydrate metabolism</keyword>
<dbReference type="InterPro" id="IPR008979">
    <property type="entry name" value="Galactose-bd-like_sf"/>
</dbReference>
<evidence type="ECO:0000313" key="14">
    <source>
        <dbReference type="EMBL" id="KAJ8495854.1"/>
    </source>
</evidence>
<evidence type="ECO:0000256" key="10">
    <source>
        <dbReference type="ARBA" id="ARBA00023326"/>
    </source>
</evidence>
<dbReference type="GO" id="GO:0005576">
    <property type="term" value="C:extracellular region"/>
    <property type="evidence" value="ECO:0007669"/>
    <property type="project" value="UniProtKB-SubCell"/>
</dbReference>
<dbReference type="EC" id="4.2.2.23" evidence="4"/>
<evidence type="ECO:0000256" key="9">
    <source>
        <dbReference type="ARBA" id="ARBA00023277"/>
    </source>
</evidence>
<evidence type="ECO:0000256" key="2">
    <source>
        <dbReference type="ARBA" id="ARBA00004613"/>
    </source>
</evidence>
<dbReference type="GO" id="GO:0000272">
    <property type="term" value="P:polysaccharide catabolic process"/>
    <property type="evidence" value="ECO:0007669"/>
    <property type="project" value="UniProtKB-KW"/>
</dbReference>
<dbReference type="Pfam" id="PF14686">
    <property type="entry name" value="fn3_3"/>
    <property type="match status" value="1"/>
</dbReference>
<evidence type="ECO:0000256" key="1">
    <source>
        <dbReference type="ARBA" id="ARBA00001324"/>
    </source>
</evidence>
<keyword evidence="15" id="KW-1185">Reference proteome</keyword>
<dbReference type="SUPFAM" id="SSF74650">
    <property type="entry name" value="Galactose mutarotase-like"/>
    <property type="match status" value="1"/>
</dbReference>
<dbReference type="EMBL" id="JAPEVG010000020">
    <property type="protein sequence ID" value="KAJ8495854.1"/>
    <property type="molecule type" value="Genomic_DNA"/>
</dbReference>
<evidence type="ECO:0000313" key="15">
    <source>
        <dbReference type="Proteomes" id="UP001215151"/>
    </source>
</evidence>
<comment type="similarity">
    <text evidence="3">Belongs to the polysaccharide lyase 4 family.</text>
</comment>
<evidence type="ECO:0000256" key="4">
    <source>
        <dbReference type="ARBA" id="ARBA00012437"/>
    </source>
</evidence>
<dbReference type="InterPro" id="IPR011013">
    <property type="entry name" value="Gal_mutarotase_sf_dom"/>
</dbReference>
<dbReference type="SUPFAM" id="SSF49785">
    <property type="entry name" value="Galactose-binding domain-like"/>
    <property type="match status" value="1"/>
</dbReference>
<feature type="domain" description="Rhamnogalacturonan lyase" evidence="12">
    <location>
        <begin position="466"/>
        <end position="670"/>
    </location>
</feature>
<proteinExistence type="inferred from homology"/>
<evidence type="ECO:0000256" key="11">
    <source>
        <dbReference type="SAM" id="SignalP"/>
    </source>
</evidence>
<comment type="catalytic activity">
    <reaction evidence="1">
        <text>Endotype eliminative cleavage of L-alpha-rhamnopyranosyl-(1-&gt;4)-alpha-D-galactopyranosyluronic acid bonds of rhamnogalacturonan I domains in ramified hairy regions of pectin leaving L-rhamnopyranose at the reducing end and 4-deoxy-4,5-unsaturated D-galactopyranosyluronic acid at the non-reducing end.</text>
        <dbReference type="EC" id="4.2.2.23"/>
    </reaction>
</comment>
<feature type="domain" description="Rhamnogalacturonan lyase" evidence="13">
    <location>
        <begin position="391"/>
        <end position="453"/>
    </location>
</feature>
<sequence>MPPHLPRLLALGLALTCAGAVTVNQTASTYTFANDRVSFAVVKSNGYIRNLIFDGVSVLGTLSGNAGQLYTDFPSNGFALTGASEGKVVQGKNYAGIVLTDNDTATGSLVQRSWFLRDGETGLHSFVRLAYYNDTPKGALGEVRTMFRPNGGPWATLVTNAEQWAPTPGAEAVANEVQVQDATWYLGLTPSDAYVQQESDYFTKYSFADNQTNKAHGLYGQGPDGTPIGAWWVVNQKDTFFGGPFHVDLMVDGIIYNKQSTSHGGATSPNITNGFDRTFGPQFLYLNRAPNARYMTYCQRDDSTLLSTCDLRSLHDLLADAEKYADPSWNAEFYDEIAPYVHGYVPTRARGSFSANIQVPHGATDVIAILSANGVHFQVCSIPSHLEYVLKRHLQDSAADPSAYQYWVTDARDGVVNIDRVKAGTYRLTVSASGIFGDYVQDSVEIKAQRNTHVRATWVPESAGTELWRIGVPDKTAGEFKNGWERDTTHPRQPSKYRIFWGAWDFPNEFPGGVNFTVGKSDESRDWNYVHWSQYGPTYTRNDTVTDINRWTINFDIDTHTARRLTSHSVVTFTIQLAAAKTTAGNTDADQGAYPSFPINTYVNNETDPLSWTIQPYESSSCGERSAISCHLLTKKFQFPGTWLKEGANQLVLELPHAAPVYVQYDALRLELQ</sequence>
<dbReference type="PANTHER" id="PTHR32018:SF9">
    <property type="entry name" value="RHAMNOGALACTURONATE LYASE B"/>
    <property type="match status" value="1"/>
</dbReference>
<evidence type="ECO:0000256" key="8">
    <source>
        <dbReference type="ARBA" id="ARBA00023239"/>
    </source>
</evidence>
<dbReference type="PANTHER" id="PTHR32018">
    <property type="entry name" value="RHAMNOGALACTURONATE LYASE FAMILY PROTEIN"/>
    <property type="match status" value="1"/>
</dbReference>
<dbReference type="InterPro" id="IPR013784">
    <property type="entry name" value="Carb-bd-like_fold"/>
</dbReference>
<evidence type="ECO:0000256" key="3">
    <source>
        <dbReference type="ARBA" id="ARBA00010418"/>
    </source>
</evidence>
<evidence type="ECO:0000256" key="5">
    <source>
        <dbReference type="ARBA" id="ARBA00022525"/>
    </source>
</evidence>
<dbReference type="Gene3D" id="2.70.98.10">
    <property type="match status" value="1"/>
</dbReference>
<reference evidence="14" key="1">
    <citation type="submission" date="2022-11" db="EMBL/GenBank/DDBJ databases">
        <title>Genome Sequence of Cubamyces cubensis.</title>
        <authorList>
            <person name="Buettner E."/>
        </authorList>
    </citation>
    <scope>NUCLEOTIDE SEQUENCE</scope>
    <source>
        <strain evidence="14">MPL-01</strain>
    </source>
</reference>
<feature type="signal peptide" evidence="11">
    <location>
        <begin position="1"/>
        <end position="20"/>
    </location>
</feature>
<dbReference type="Proteomes" id="UP001215151">
    <property type="component" value="Unassembled WGS sequence"/>
</dbReference>
<gene>
    <name evidence="14" type="ORF">ONZ51_g1445</name>
</gene>
<dbReference type="Gene3D" id="2.60.40.1120">
    <property type="entry name" value="Carboxypeptidase-like, regulatory domain"/>
    <property type="match status" value="1"/>
</dbReference>
<keyword evidence="7" id="KW-0325">Glycoprotein</keyword>
<dbReference type="GO" id="GO:0102210">
    <property type="term" value="F:rhamnogalacturonan endolyase activity"/>
    <property type="evidence" value="ECO:0007669"/>
    <property type="project" value="UniProtKB-EC"/>
</dbReference>
<dbReference type="InterPro" id="IPR014718">
    <property type="entry name" value="GH-type_carb-bd"/>
</dbReference>
<organism evidence="14 15">
    <name type="scientific">Trametes cubensis</name>
    <dbReference type="NCBI Taxonomy" id="1111947"/>
    <lineage>
        <taxon>Eukaryota</taxon>
        <taxon>Fungi</taxon>
        <taxon>Dikarya</taxon>
        <taxon>Basidiomycota</taxon>
        <taxon>Agaricomycotina</taxon>
        <taxon>Agaricomycetes</taxon>
        <taxon>Polyporales</taxon>
        <taxon>Polyporaceae</taxon>
        <taxon>Trametes</taxon>
    </lineage>
</organism>
<keyword evidence="6 11" id="KW-0732">Signal</keyword>
<dbReference type="InterPro" id="IPR051850">
    <property type="entry name" value="Polysacch_Lyase_4"/>
</dbReference>
<dbReference type="GO" id="GO:0030246">
    <property type="term" value="F:carbohydrate binding"/>
    <property type="evidence" value="ECO:0007669"/>
    <property type="project" value="InterPro"/>
</dbReference>
<accession>A0AAD7U2K5</accession>
<name>A0AAD7U2K5_9APHY</name>
<protein>
    <recommendedName>
        <fullName evidence="4">rhamnogalacturonan endolyase</fullName>
        <ecNumber evidence="4">4.2.2.23</ecNumber>
    </recommendedName>
</protein>
<dbReference type="InterPro" id="IPR029411">
    <property type="entry name" value="RG-lyase_III"/>
</dbReference>
<keyword evidence="5" id="KW-0964">Secreted</keyword>
<comment type="caution">
    <text evidence="14">The sequence shown here is derived from an EMBL/GenBank/DDBJ whole genome shotgun (WGS) entry which is preliminary data.</text>
</comment>
<keyword evidence="10" id="KW-0624">Polysaccharide degradation</keyword>
<evidence type="ECO:0000259" key="12">
    <source>
        <dbReference type="Pfam" id="PF14683"/>
    </source>
</evidence>
<dbReference type="CDD" id="cd10316">
    <property type="entry name" value="RGL4_M"/>
    <property type="match status" value="1"/>
</dbReference>
<evidence type="ECO:0000259" key="13">
    <source>
        <dbReference type="Pfam" id="PF14686"/>
    </source>
</evidence>
<dbReference type="SUPFAM" id="SSF49452">
    <property type="entry name" value="Starch-binding domain-like"/>
    <property type="match status" value="1"/>
</dbReference>
<dbReference type="InterPro" id="IPR029413">
    <property type="entry name" value="RG-lyase_II"/>
</dbReference>
<dbReference type="AlphaFoldDB" id="A0AAD7U2K5"/>
<dbReference type="Gene3D" id="2.60.120.260">
    <property type="entry name" value="Galactose-binding domain-like"/>
    <property type="match status" value="1"/>
</dbReference>
<keyword evidence="8" id="KW-0456">Lyase</keyword>
<evidence type="ECO:0000256" key="6">
    <source>
        <dbReference type="ARBA" id="ARBA00022729"/>
    </source>
</evidence>
<evidence type="ECO:0000256" key="7">
    <source>
        <dbReference type="ARBA" id="ARBA00023180"/>
    </source>
</evidence>
<comment type="subcellular location">
    <subcellularLocation>
        <location evidence="2">Secreted</location>
    </subcellularLocation>
</comment>